<evidence type="ECO:0000313" key="2">
    <source>
        <dbReference type="Proteomes" id="UP001215598"/>
    </source>
</evidence>
<dbReference type="AlphaFoldDB" id="A0AAD7ID39"/>
<keyword evidence="2" id="KW-1185">Reference proteome</keyword>
<protein>
    <submittedName>
        <fullName evidence="1">Uncharacterized protein</fullName>
    </submittedName>
</protein>
<name>A0AAD7ID39_9AGAR</name>
<accession>A0AAD7ID39</accession>
<sequence>MSDTISSDIPYSGEAQYSNPGVQTPVLVTCYHARYGLFSRFNFALRGSLVEGAGSPTSLPGINSQLVDSVAVYDCTVSKASINPGAWPWIPGCGARCSTRLHGTTTNPTGWSQQTTWVADQVPFALMLRGGSSRDKHRVLELDCSCEVDASFYGKWMPRYWTWKRTGGMKKEEEGQMSRLAFQQFDLRWIHRYCLVDENARPGGKESDLGRQYKTALDPRNTPTLSQGLLCLGCQTLLERPQHGFRAVEELESNASNGVQHVKVQQIGEGACLFADESYTSTIYGYTTDNGNGSEGVGPIQGKNELFAWEPRNRMEVGSSETKAAVTRSPGVWVDMVSYLQHSGCCNVGCPEELLRTFGSHLDPQGSTDFMPCDGRTWRMEQAKQGGPHRGLEQGLQLGGTPDSGYMERGGVAVEKFVVLSPQHLLSLEHRVCSRDTAASVCLDLGLVSGSPASPPSSLNSPRSDSMASRLVPWNEGTRTRRMTWNERTQRVPPGFRRGLKLNGTRAVQGCPALTEAEEARVFHPSTWCAVLAGSGSFSLPSWTGFWVPGTSDILTQHPRSALVMSE</sequence>
<proteinExistence type="predicted"/>
<evidence type="ECO:0000313" key="1">
    <source>
        <dbReference type="EMBL" id="KAJ7740308.1"/>
    </source>
</evidence>
<gene>
    <name evidence="1" type="ORF">B0H16DRAFT_1464883</name>
</gene>
<comment type="caution">
    <text evidence="1">The sequence shown here is derived from an EMBL/GenBank/DDBJ whole genome shotgun (WGS) entry which is preliminary data.</text>
</comment>
<dbReference type="EMBL" id="JARKIB010000103">
    <property type="protein sequence ID" value="KAJ7740308.1"/>
    <property type="molecule type" value="Genomic_DNA"/>
</dbReference>
<organism evidence="1 2">
    <name type="scientific">Mycena metata</name>
    <dbReference type="NCBI Taxonomy" id="1033252"/>
    <lineage>
        <taxon>Eukaryota</taxon>
        <taxon>Fungi</taxon>
        <taxon>Dikarya</taxon>
        <taxon>Basidiomycota</taxon>
        <taxon>Agaricomycotina</taxon>
        <taxon>Agaricomycetes</taxon>
        <taxon>Agaricomycetidae</taxon>
        <taxon>Agaricales</taxon>
        <taxon>Marasmiineae</taxon>
        <taxon>Mycenaceae</taxon>
        <taxon>Mycena</taxon>
    </lineage>
</organism>
<dbReference type="Proteomes" id="UP001215598">
    <property type="component" value="Unassembled WGS sequence"/>
</dbReference>
<reference evidence="1" key="1">
    <citation type="submission" date="2023-03" db="EMBL/GenBank/DDBJ databases">
        <title>Massive genome expansion in bonnet fungi (Mycena s.s.) driven by repeated elements and novel gene families across ecological guilds.</title>
        <authorList>
            <consortium name="Lawrence Berkeley National Laboratory"/>
            <person name="Harder C.B."/>
            <person name="Miyauchi S."/>
            <person name="Viragh M."/>
            <person name="Kuo A."/>
            <person name="Thoen E."/>
            <person name="Andreopoulos B."/>
            <person name="Lu D."/>
            <person name="Skrede I."/>
            <person name="Drula E."/>
            <person name="Henrissat B."/>
            <person name="Morin E."/>
            <person name="Kohler A."/>
            <person name="Barry K."/>
            <person name="LaButti K."/>
            <person name="Morin E."/>
            <person name="Salamov A."/>
            <person name="Lipzen A."/>
            <person name="Mereny Z."/>
            <person name="Hegedus B."/>
            <person name="Baldrian P."/>
            <person name="Stursova M."/>
            <person name="Weitz H."/>
            <person name="Taylor A."/>
            <person name="Grigoriev I.V."/>
            <person name="Nagy L.G."/>
            <person name="Martin F."/>
            <person name="Kauserud H."/>
        </authorList>
    </citation>
    <scope>NUCLEOTIDE SEQUENCE</scope>
    <source>
        <strain evidence="1">CBHHK182m</strain>
    </source>
</reference>